<name>A0A4S4AP14_9RHOO</name>
<accession>A0A4S4AP14</accession>
<organism evidence="4 5">
    <name type="scientific">Pseudothauera nasutitermitis</name>
    <dbReference type="NCBI Taxonomy" id="2565930"/>
    <lineage>
        <taxon>Bacteria</taxon>
        <taxon>Pseudomonadati</taxon>
        <taxon>Pseudomonadota</taxon>
        <taxon>Betaproteobacteria</taxon>
        <taxon>Rhodocyclales</taxon>
        <taxon>Zoogloeaceae</taxon>
        <taxon>Pseudothauera</taxon>
    </lineage>
</organism>
<dbReference type="Proteomes" id="UP000308430">
    <property type="component" value="Unassembled WGS sequence"/>
</dbReference>
<dbReference type="HAMAP" id="MF_04144">
    <property type="entry name" value="TERL_LAMBDA"/>
    <property type="match status" value="1"/>
</dbReference>
<feature type="compositionally biased region" description="Low complexity" evidence="1">
    <location>
        <begin position="647"/>
        <end position="656"/>
    </location>
</feature>
<protein>
    <submittedName>
        <fullName evidence="4">Phage terminase large subunit family protein</fullName>
    </submittedName>
</protein>
<dbReference type="InterPro" id="IPR046454">
    <property type="entry name" value="GpA_endonuclease"/>
</dbReference>
<feature type="compositionally biased region" description="Pro residues" evidence="1">
    <location>
        <begin position="679"/>
        <end position="693"/>
    </location>
</feature>
<dbReference type="Pfam" id="PF20454">
    <property type="entry name" value="GpA_nuclease"/>
    <property type="match status" value="1"/>
</dbReference>
<sequence>MGAPEQFTLDELIPQANVLCDVIARAIEPRKAITVSEWADAKRSLSSKSSPKPGRWRTNNNPPLREPMDCMSVRSPAQDIVLMFPIQFGKSEVETNALGYIMDQAPGPVMVALPGEVSMNKWINQKLNPLIEETAAVRESLTSNNSRNAANQKEFKDFAGGQLYVEHAGTTVRLKQTTVRYLLVDEITEFANALRTGDDPLKMLEGRTSAFPDRYKRLYVATPGVKGACRISDMWERSDQRLYHVDCPHCGHSQPLEWDGLIWPQGATAETIDRAWYVCRDCGSIIEEHHKTQMLRDEKAGGTARWVPMRPGRRMRGYHINCLYYQIGMGPRWLDLARMFLEAQGDPAALKTFTNDRKALPWEDRSLKNVRANLIQDRAEPYPLFFAPMGVVWITAGVDTQDDRLEVQIVGWARGRRAFILGYAVLTGDPQHEEVWTELTDLINRGIRHACGRVLPISATAIDGRGHRTQAVKDYARKGLIRRPMPIFGAKAANAVPLSKPKIEDTDHKGKADQTGNALRSWTVGTIAIKHTLYRRLAADAEEQQGRADDAPLDLSRRHFRFSDQLPDGYFAGLVAEIFDPAKGRYVKRKGAARNEPLDTLVYAWAATQHPELQLEKKSAKDWEADEQRILNGAPVLPVEGGPPAPQVSAVPASTEAPAPVLPAEAAELPAEFSPAVVPPVIPQPPASPPPQARAPAVPRRTRRAATSRYLNNR</sequence>
<proteinExistence type="inferred from homology"/>
<reference evidence="4 5" key="1">
    <citation type="submission" date="2019-04" db="EMBL/GenBank/DDBJ databases">
        <title>Azoarcus nasutitermitis sp. nov. isolated from termite nest.</title>
        <authorList>
            <person name="Lin S.-Y."/>
            <person name="Hameed A."/>
            <person name="Hsu Y.-H."/>
            <person name="Young C.-C."/>
        </authorList>
    </citation>
    <scope>NUCLEOTIDE SEQUENCE [LARGE SCALE GENOMIC DNA]</scope>
    <source>
        <strain evidence="4 5">CC-YHH838</strain>
    </source>
</reference>
<dbReference type="GO" id="GO:0016887">
    <property type="term" value="F:ATP hydrolysis activity"/>
    <property type="evidence" value="ECO:0007669"/>
    <property type="project" value="InterPro"/>
</dbReference>
<evidence type="ECO:0000313" key="5">
    <source>
        <dbReference type="Proteomes" id="UP000308430"/>
    </source>
</evidence>
<feature type="compositionally biased region" description="Low complexity" evidence="1">
    <location>
        <begin position="44"/>
        <end position="53"/>
    </location>
</feature>
<evidence type="ECO:0000259" key="2">
    <source>
        <dbReference type="Pfam" id="PF05876"/>
    </source>
</evidence>
<dbReference type="InterPro" id="IPR008866">
    <property type="entry name" value="Phage_lambda_GpA-like"/>
</dbReference>
<dbReference type="RefSeq" id="WP_136350071.1">
    <property type="nucleotide sequence ID" value="NZ_SSOC01000009.1"/>
</dbReference>
<feature type="domain" description="Terminase large subunit GpA endonuclease" evidence="3">
    <location>
        <begin position="316"/>
        <end position="614"/>
    </location>
</feature>
<evidence type="ECO:0000259" key="3">
    <source>
        <dbReference type="Pfam" id="PF20454"/>
    </source>
</evidence>
<feature type="region of interest" description="Disordered" evidence="1">
    <location>
        <begin position="636"/>
        <end position="656"/>
    </location>
</feature>
<evidence type="ECO:0000256" key="1">
    <source>
        <dbReference type="SAM" id="MobiDB-lite"/>
    </source>
</evidence>
<gene>
    <name evidence="4" type="ORF">E6C76_20220</name>
</gene>
<dbReference type="GO" id="GO:0004519">
    <property type="term" value="F:endonuclease activity"/>
    <property type="evidence" value="ECO:0007669"/>
    <property type="project" value="InterPro"/>
</dbReference>
<feature type="domain" description="Phage terminase large subunit GpA ATPase" evidence="2">
    <location>
        <begin position="50"/>
        <end position="296"/>
    </location>
</feature>
<dbReference type="OrthoDB" id="5181253at2"/>
<keyword evidence="5" id="KW-1185">Reference proteome</keyword>
<dbReference type="AlphaFoldDB" id="A0A4S4AP14"/>
<dbReference type="GO" id="GO:0005524">
    <property type="term" value="F:ATP binding"/>
    <property type="evidence" value="ECO:0007669"/>
    <property type="project" value="InterPro"/>
</dbReference>
<comment type="caution">
    <text evidence="4">The sequence shown here is derived from an EMBL/GenBank/DDBJ whole genome shotgun (WGS) entry which is preliminary data.</text>
</comment>
<feature type="region of interest" description="Disordered" evidence="1">
    <location>
        <begin position="679"/>
        <end position="714"/>
    </location>
</feature>
<feature type="region of interest" description="Disordered" evidence="1">
    <location>
        <begin position="42"/>
        <end position="67"/>
    </location>
</feature>
<dbReference type="Pfam" id="PF05876">
    <property type="entry name" value="GpA_ATPase"/>
    <property type="match status" value="1"/>
</dbReference>
<evidence type="ECO:0000313" key="4">
    <source>
        <dbReference type="EMBL" id="THF61410.1"/>
    </source>
</evidence>
<dbReference type="EMBL" id="SSOC01000009">
    <property type="protein sequence ID" value="THF61410.1"/>
    <property type="molecule type" value="Genomic_DNA"/>
</dbReference>
<dbReference type="InterPro" id="IPR046453">
    <property type="entry name" value="GpA_ATPase"/>
</dbReference>